<accession>A0A250FAM5</accession>
<feature type="binding site" evidence="3">
    <location>
        <position position="172"/>
    </location>
    <ligand>
        <name>substrate</name>
    </ligand>
</feature>
<feature type="site" description="Could be important to modulate the pK values of the two catalytic cysteine residues" evidence="3">
    <location>
        <position position="189"/>
    </location>
</feature>
<keyword evidence="3" id="KW-0963">Cytoplasm</keyword>
<dbReference type="AlphaFoldDB" id="A0A250FAM5"/>
<comment type="catalytic activity">
    <reaction evidence="3">
        <text>(2S,6S)-2,6-diaminopimelate = meso-2,6-diaminopimelate</text>
        <dbReference type="Rhea" id="RHEA:15393"/>
        <dbReference type="ChEBI" id="CHEBI:57609"/>
        <dbReference type="ChEBI" id="CHEBI:57791"/>
        <dbReference type="EC" id="5.1.1.7"/>
    </reaction>
</comment>
<reference evidence="6" key="1">
    <citation type="submission" date="2017-06" db="EMBL/GenBank/DDBJ databases">
        <title>Capnocytophaga spp. assemblies.</title>
        <authorList>
            <person name="Gulvik C.A."/>
        </authorList>
    </citation>
    <scope>NUCLEOTIDE SEQUENCE [LARGE SCALE GENOMIC DNA]</scope>
    <source>
        <strain evidence="6">H6253</strain>
    </source>
</reference>
<proteinExistence type="inferred from homology"/>
<comment type="function">
    <text evidence="3">Catalyzes the stereoinversion of LL-2,6-diaminopimelate (L,L-DAP) to meso-diaminopimelate (meso-DAP), a precursor of L-lysine and an essential component of the bacterial peptidoglycan.</text>
</comment>
<dbReference type="HAMAP" id="MF_00197">
    <property type="entry name" value="DAP_epimerase"/>
    <property type="match status" value="1"/>
</dbReference>
<evidence type="ECO:0000256" key="2">
    <source>
        <dbReference type="ARBA" id="ARBA00023235"/>
    </source>
</evidence>
<dbReference type="GO" id="GO:0009089">
    <property type="term" value="P:lysine biosynthetic process via diaminopimelate"/>
    <property type="evidence" value="ECO:0007669"/>
    <property type="project" value="UniProtKB-UniRule"/>
</dbReference>
<sequence>MMNFYKYQGTGNDFVMVDNRKGLFAKGDTALIAHLCHRRFGIGADGLILLENDPAYDFRMVYYNADGRESTMCGNGGRCVVAFAREMGVMTGDSTRFIAVDGVHHATIDAQNKVHLQMKDVQTIDVHPDYVFLDTGSPHHVQWVADVDKVDVKTEGAALRYGELYADKGGSNINFVSLTTDGFAVRTYERGVEDETYSCGTGVTAVAIALYHTAQITTPAVTLHTKGGDLKVTFEKQGALYQQVYLSGPAEKVFKISEVLGVSC</sequence>
<dbReference type="Proteomes" id="UP000217276">
    <property type="component" value="Chromosome"/>
</dbReference>
<dbReference type="InterPro" id="IPR001653">
    <property type="entry name" value="DAP_epimerase_DapF"/>
</dbReference>
<protein>
    <recommendedName>
        <fullName evidence="3 4">Diaminopimelate epimerase</fullName>
        <shortName evidence="3">DAP epimerase</shortName>
        <ecNumber evidence="3 4">5.1.1.7</ecNumber>
    </recommendedName>
    <alternativeName>
        <fullName evidence="3">PLP-independent amino acid racemase</fullName>
    </alternativeName>
</protein>
<comment type="subcellular location">
    <subcellularLocation>
        <location evidence="3">Cytoplasm</location>
    </subcellularLocation>
</comment>
<dbReference type="RefSeq" id="WP_095913190.1">
    <property type="nucleotide sequence ID" value="NZ_CP022384.1"/>
</dbReference>
<comment type="subunit">
    <text evidence="3">Homodimer.</text>
</comment>
<feature type="binding site" evidence="3">
    <location>
        <begin position="189"/>
        <end position="190"/>
    </location>
    <ligand>
        <name>substrate</name>
    </ligand>
</feature>
<keyword evidence="2 3" id="KW-0413">Isomerase</keyword>
<evidence type="ECO:0000313" key="5">
    <source>
        <dbReference type="EMBL" id="ATA81305.1"/>
    </source>
</evidence>
<evidence type="ECO:0000256" key="3">
    <source>
        <dbReference type="HAMAP-Rule" id="MF_00197"/>
    </source>
</evidence>
<dbReference type="NCBIfam" id="TIGR00652">
    <property type="entry name" value="DapF"/>
    <property type="match status" value="1"/>
</dbReference>
<feature type="binding site" evidence="3">
    <location>
        <position position="64"/>
    </location>
    <ligand>
        <name>substrate</name>
    </ligand>
</feature>
<feature type="active site" description="Proton donor" evidence="3">
    <location>
        <position position="73"/>
    </location>
</feature>
<feature type="active site" description="Proton acceptor" evidence="3">
    <location>
        <position position="199"/>
    </location>
</feature>
<name>A0A250FAM5_9FLAO</name>
<dbReference type="GO" id="GO:0008837">
    <property type="term" value="F:diaminopimelate epimerase activity"/>
    <property type="evidence" value="ECO:0007669"/>
    <property type="project" value="UniProtKB-UniRule"/>
</dbReference>
<dbReference type="Gene3D" id="3.10.310.10">
    <property type="entry name" value="Diaminopimelate Epimerase, Chain A, domain 1"/>
    <property type="match status" value="2"/>
</dbReference>
<dbReference type="Pfam" id="PF01678">
    <property type="entry name" value="DAP_epimerase"/>
    <property type="match status" value="2"/>
</dbReference>
<feature type="site" description="Could be important to modulate the pK values of the two catalytic cysteine residues" evidence="3">
    <location>
        <position position="139"/>
    </location>
</feature>
<dbReference type="GO" id="GO:0005829">
    <property type="term" value="C:cytosol"/>
    <property type="evidence" value="ECO:0007669"/>
    <property type="project" value="TreeGrafter"/>
</dbReference>
<keyword evidence="3" id="KW-0457">Lysine biosynthesis</keyword>
<evidence type="ECO:0000256" key="4">
    <source>
        <dbReference type="NCBIfam" id="TIGR00652"/>
    </source>
</evidence>
<evidence type="ECO:0000313" key="6">
    <source>
        <dbReference type="Proteomes" id="UP000217276"/>
    </source>
</evidence>
<keyword evidence="3" id="KW-0028">Amino-acid biosynthesis</keyword>
<dbReference type="UniPathway" id="UPA00034">
    <property type="reaction ID" value="UER00025"/>
</dbReference>
<organism evidence="5 6">
    <name type="scientific">Capnocytophaga leadbetteri</name>
    <dbReference type="NCBI Taxonomy" id="327575"/>
    <lineage>
        <taxon>Bacteria</taxon>
        <taxon>Pseudomonadati</taxon>
        <taxon>Bacteroidota</taxon>
        <taxon>Flavobacteriia</taxon>
        <taxon>Flavobacteriales</taxon>
        <taxon>Flavobacteriaceae</taxon>
        <taxon>Capnocytophaga</taxon>
    </lineage>
</organism>
<dbReference type="PANTHER" id="PTHR31689">
    <property type="entry name" value="DIAMINOPIMELATE EPIMERASE, CHLOROPLASTIC"/>
    <property type="match status" value="1"/>
</dbReference>
<dbReference type="KEGG" id="clk:CGC53_02535"/>
<dbReference type="PANTHER" id="PTHR31689:SF0">
    <property type="entry name" value="DIAMINOPIMELATE EPIMERASE"/>
    <property type="match status" value="1"/>
</dbReference>
<comment type="similarity">
    <text evidence="1 3">Belongs to the diaminopimelate epimerase family.</text>
</comment>
<feature type="binding site" evidence="3">
    <location>
        <begin position="200"/>
        <end position="201"/>
    </location>
    <ligand>
        <name>substrate</name>
    </ligand>
</feature>
<dbReference type="SUPFAM" id="SSF54506">
    <property type="entry name" value="Diaminopimelate epimerase-like"/>
    <property type="match status" value="2"/>
</dbReference>
<feature type="binding site" evidence="3">
    <location>
        <position position="12"/>
    </location>
    <ligand>
        <name>substrate</name>
    </ligand>
</feature>
<comment type="caution">
    <text evidence="3">Lacks conserved residue(s) required for the propagation of feature annotation.</text>
</comment>
<feature type="binding site" evidence="3">
    <location>
        <begin position="74"/>
        <end position="75"/>
    </location>
    <ligand>
        <name>substrate</name>
    </ligand>
</feature>
<evidence type="ECO:0000256" key="1">
    <source>
        <dbReference type="ARBA" id="ARBA00010219"/>
    </source>
</evidence>
<dbReference type="EC" id="5.1.1.7" evidence="3 4"/>
<comment type="pathway">
    <text evidence="3">Amino-acid biosynthesis; L-lysine biosynthesis via DAP pathway; DL-2,6-diaminopimelate from LL-2,6-diaminopimelate: step 1/1.</text>
</comment>
<gene>
    <name evidence="3" type="primary">dapF</name>
    <name evidence="5" type="ORF">CGC53_02535</name>
</gene>
<dbReference type="EMBL" id="CP022384">
    <property type="protein sequence ID" value="ATA81305.1"/>
    <property type="molecule type" value="Genomic_DNA"/>
</dbReference>
<keyword evidence="6" id="KW-1185">Reference proteome</keyword>